<gene>
    <name evidence="3" type="ORF">WJX81_008432</name>
</gene>
<reference evidence="3 4" key="1">
    <citation type="journal article" date="2024" name="Nat. Commun.">
        <title>Phylogenomics reveals the evolutionary origins of lichenization in chlorophyte algae.</title>
        <authorList>
            <person name="Puginier C."/>
            <person name="Libourel C."/>
            <person name="Otte J."/>
            <person name="Skaloud P."/>
            <person name="Haon M."/>
            <person name="Grisel S."/>
            <person name="Petersen M."/>
            <person name="Berrin J.G."/>
            <person name="Delaux P.M."/>
            <person name="Dal Grande F."/>
            <person name="Keller J."/>
        </authorList>
    </citation>
    <scope>NUCLEOTIDE SEQUENCE [LARGE SCALE GENOMIC DNA]</scope>
    <source>
        <strain evidence="3 4">SAG 245.80</strain>
    </source>
</reference>
<feature type="transmembrane region" description="Helical" evidence="2">
    <location>
        <begin position="190"/>
        <end position="213"/>
    </location>
</feature>
<feature type="region of interest" description="Disordered" evidence="1">
    <location>
        <begin position="326"/>
        <end position="348"/>
    </location>
</feature>
<evidence type="ECO:0000313" key="3">
    <source>
        <dbReference type="EMBL" id="KAK9821923.1"/>
    </source>
</evidence>
<keyword evidence="2" id="KW-0812">Transmembrane</keyword>
<feature type="compositionally biased region" description="Low complexity" evidence="1">
    <location>
        <begin position="338"/>
        <end position="348"/>
    </location>
</feature>
<feature type="transmembrane region" description="Helical" evidence="2">
    <location>
        <begin position="6"/>
        <end position="24"/>
    </location>
</feature>
<dbReference type="PANTHER" id="PTHR12242:SF1">
    <property type="entry name" value="MYND-TYPE DOMAIN-CONTAINING PROTEIN"/>
    <property type="match status" value="1"/>
</dbReference>
<proteinExistence type="predicted"/>
<name>A0AAW1QKZ0_9CHLO</name>
<feature type="transmembrane region" description="Helical" evidence="2">
    <location>
        <begin position="117"/>
        <end position="138"/>
    </location>
</feature>
<dbReference type="GO" id="GO:0016020">
    <property type="term" value="C:membrane"/>
    <property type="evidence" value="ECO:0007669"/>
    <property type="project" value="TreeGrafter"/>
</dbReference>
<feature type="transmembrane region" description="Helical" evidence="2">
    <location>
        <begin position="77"/>
        <end position="97"/>
    </location>
</feature>
<organism evidence="3 4">
    <name type="scientific">Elliptochloris bilobata</name>
    <dbReference type="NCBI Taxonomy" id="381761"/>
    <lineage>
        <taxon>Eukaryota</taxon>
        <taxon>Viridiplantae</taxon>
        <taxon>Chlorophyta</taxon>
        <taxon>core chlorophytes</taxon>
        <taxon>Trebouxiophyceae</taxon>
        <taxon>Trebouxiophyceae incertae sedis</taxon>
        <taxon>Elliptochloris clade</taxon>
        <taxon>Elliptochloris</taxon>
    </lineage>
</organism>
<protein>
    <submittedName>
        <fullName evidence="3">Uncharacterized protein</fullName>
    </submittedName>
</protein>
<accession>A0AAW1QKZ0</accession>
<sequence length="348" mass="38510">MTWTGPGVPVAVFVVANILICFFNENFPGARLLRLPRLLLISNRSELAPPNSRPRTYWCWDLLNPNHQATSFCVGPVLLLCLRCMYLLYFAATLLVYQYTGSGLGTAGDYFKFLTNLSFILFGLSGLFGTAVSAHHLLRGPCRVRQPHGPGAAPGPRGGAAAAGAVHGADVRAAEYGQWRVYEYPLLYKLHLLLVETDACMALFITCFFWALVFPLQHKHTIDPSNPMVHGCHNFFILLDLAFSRIPLVSYHYQVVLWYGTAYAVVMWSIAGATGEWVYPMMNWDIPWSLIAYALLPILPFIALLVWYYVVVKPRELVGQRLAAGPRGAAGPPPQGSPPAHQHGAARV</sequence>
<keyword evidence="2" id="KW-0472">Membrane</keyword>
<dbReference type="PANTHER" id="PTHR12242">
    <property type="entry name" value="OS02G0130600 PROTEIN-RELATED"/>
    <property type="match status" value="1"/>
</dbReference>
<dbReference type="EMBL" id="JALJOU010000095">
    <property type="protein sequence ID" value="KAK9821923.1"/>
    <property type="molecule type" value="Genomic_DNA"/>
</dbReference>
<feature type="transmembrane region" description="Helical" evidence="2">
    <location>
        <begin position="255"/>
        <end position="278"/>
    </location>
</feature>
<evidence type="ECO:0000256" key="2">
    <source>
        <dbReference type="SAM" id="Phobius"/>
    </source>
</evidence>
<keyword evidence="4" id="KW-1185">Reference proteome</keyword>
<comment type="caution">
    <text evidence="3">The sequence shown here is derived from an EMBL/GenBank/DDBJ whole genome shotgun (WGS) entry which is preliminary data.</text>
</comment>
<dbReference type="Proteomes" id="UP001445335">
    <property type="component" value="Unassembled WGS sequence"/>
</dbReference>
<evidence type="ECO:0000256" key="1">
    <source>
        <dbReference type="SAM" id="MobiDB-lite"/>
    </source>
</evidence>
<evidence type="ECO:0000313" key="4">
    <source>
        <dbReference type="Proteomes" id="UP001445335"/>
    </source>
</evidence>
<feature type="transmembrane region" description="Helical" evidence="2">
    <location>
        <begin position="290"/>
        <end position="311"/>
    </location>
</feature>
<dbReference type="AlphaFoldDB" id="A0AAW1QKZ0"/>
<keyword evidence="2" id="KW-1133">Transmembrane helix</keyword>
<feature type="transmembrane region" description="Helical" evidence="2">
    <location>
        <begin position="225"/>
        <end position="243"/>
    </location>
</feature>